<accession>A0A923IYH4</accession>
<keyword evidence="2" id="KW-1133">Transmembrane helix</keyword>
<protein>
    <submittedName>
        <fullName evidence="4">Membrane protein</fullName>
    </submittedName>
</protein>
<feature type="transmembrane region" description="Helical" evidence="2">
    <location>
        <begin position="34"/>
        <end position="53"/>
    </location>
</feature>
<sequence>MARNQDRTAAPRVRAAEGGVPDDQWRRLHPISPVINAWKALAVLAAIIFYQNIDIVVDVVDSDFARDLGIIVVVLLAFGALVLFLVAAVVYSWLAWRAARFAVVGSGVYYRSGILMRTLKHARLDRIQAVDVSHPLLGRIFGLGRLNIEVAGGADSNLSFGYLRTAELEALRAEILARAAGVVPADSGPTGHEARSNPDSLGSESSESSEGALGPSDESSAPAPSALSSASAPVAPERVLYTVPIPRLIGSLVLNMGMVIGVLFALAGAVGLGVAVYMLGPAGLTALAPAAVGALAGVSLLWSRFAGEFNFTAAVSPDGIRTRAGLLETRSQTVPPRRVHAVRVVQPWLWRRMGWYRVTVTQAGYAGTSDSSGSRSSSAEVLLPVGTRQDAELALWLVIRDLGVEDPRAFIEAALRGEGADQGFTPIPAGAAIFDPLARRRRAFALTGTSLVIRDGWLTHSTSVIPVERLQSASITQGPWERRRGLVDVHAEIVPGSTPAVVRHAGGDAAAELVGELRERARIRRASEPPEKWMTRVVAALDAREGARE</sequence>
<gene>
    <name evidence="4" type="ORF">HD592_002078</name>
</gene>
<dbReference type="PIRSF" id="PIRSF026631">
    <property type="entry name" value="UCP026631"/>
    <property type="match status" value="1"/>
</dbReference>
<organism evidence="4 5">
    <name type="scientific">Schaalia hyovaginalis</name>
    <dbReference type="NCBI Taxonomy" id="29316"/>
    <lineage>
        <taxon>Bacteria</taxon>
        <taxon>Bacillati</taxon>
        <taxon>Actinomycetota</taxon>
        <taxon>Actinomycetes</taxon>
        <taxon>Actinomycetales</taxon>
        <taxon>Actinomycetaceae</taxon>
        <taxon>Schaalia</taxon>
    </lineage>
</organism>
<evidence type="ECO:0000256" key="2">
    <source>
        <dbReference type="SAM" id="Phobius"/>
    </source>
</evidence>
<evidence type="ECO:0000256" key="1">
    <source>
        <dbReference type="SAM" id="MobiDB-lite"/>
    </source>
</evidence>
<proteinExistence type="predicted"/>
<dbReference type="Pfam" id="PF03703">
    <property type="entry name" value="bPH_2"/>
    <property type="match status" value="3"/>
</dbReference>
<feature type="domain" description="YdbS-like PH" evidence="3">
    <location>
        <begin position="310"/>
        <end position="367"/>
    </location>
</feature>
<feature type="transmembrane region" description="Helical" evidence="2">
    <location>
        <begin position="68"/>
        <end position="94"/>
    </location>
</feature>
<dbReference type="PANTHER" id="PTHR34473:SF2">
    <property type="entry name" value="UPF0699 TRANSMEMBRANE PROTEIN YDBT"/>
    <property type="match status" value="1"/>
</dbReference>
<feature type="transmembrane region" description="Helical" evidence="2">
    <location>
        <begin position="284"/>
        <end position="302"/>
    </location>
</feature>
<feature type="compositionally biased region" description="Low complexity" evidence="1">
    <location>
        <begin position="200"/>
        <end position="229"/>
    </location>
</feature>
<dbReference type="InterPro" id="IPR005182">
    <property type="entry name" value="YdbS-like_PH"/>
</dbReference>
<dbReference type="RefSeq" id="WP_184453926.1">
    <property type="nucleotide sequence ID" value="NZ_JACHMK010000001.1"/>
</dbReference>
<keyword evidence="2" id="KW-0812">Transmembrane</keyword>
<evidence type="ECO:0000259" key="3">
    <source>
        <dbReference type="Pfam" id="PF03703"/>
    </source>
</evidence>
<feature type="transmembrane region" description="Helical" evidence="2">
    <location>
        <begin position="252"/>
        <end position="278"/>
    </location>
</feature>
<name>A0A923IYH4_9ACTO</name>
<dbReference type="PANTHER" id="PTHR34473">
    <property type="entry name" value="UPF0699 TRANSMEMBRANE PROTEIN YDBS"/>
    <property type="match status" value="1"/>
</dbReference>
<keyword evidence="5" id="KW-1185">Reference proteome</keyword>
<dbReference type="Proteomes" id="UP000617426">
    <property type="component" value="Unassembled WGS sequence"/>
</dbReference>
<dbReference type="EMBL" id="JACHMK010000001">
    <property type="protein sequence ID" value="MBB6335513.1"/>
    <property type="molecule type" value="Genomic_DNA"/>
</dbReference>
<evidence type="ECO:0000313" key="4">
    <source>
        <dbReference type="EMBL" id="MBB6335513.1"/>
    </source>
</evidence>
<dbReference type="AlphaFoldDB" id="A0A923IYH4"/>
<keyword evidence="2" id="KW-0472">Membrane</keyword>
<comment type="caution">
    <text evidence="4">The sequence shown here is derived from an EMBL/GenBank/DDBJ whole genome shotgun (WGS) entry which is preliminary data.</text>
</comment>
<feature type="domain" description="YdbS-like PH" evidence="3">
    <location>
        <begin position="96"/>
        <end position="175"/>
    </location>
</feature>
<feature type="region of interest" description="Disordered" evidence="1">
    <location>
        <begin position="184"/>
        <end position="229"/>
    </location>
</feature>
<reference evidence="4" key="1">
    <citation type="submission" date="2020-08" db="EMBL/GenBank/DDBJ databases">
        <title>Sequencing the genomes of 1000 actinobacteria strains.</title>
        <authorList>
            <person name="Klenk H.-P."/>
        </authorList>
    </citation>
    <scope>NUCLEOTIDE SEQUENCE</scope>
    <source>
        <strain evidence="4">DSM 10695</strain>
    </source>
</reference>
<dbReference type="InterPro" id="IPR014529">
    <property type="entry name" value="UCP026631"/>
</dbReference>
<evidence type="ECO:0000313" key="5">
    <source>
        <dbReference type="Proteomes" id="UP000617426"/>
    </source>
</evidence>
<feature type="domain" description="YdbS-like PH" evidence="3">
    <location>
        <begin position="440"/>
        <end position="504"/>
    </location>
</feature>